<name>A0ABQ2IWW4_9DEIO</name>
<dbReference type="InterPro" id="IPR036388">
    <property type="entry name" value="WH-like_DNA-bd_sf"/>
</dbReference>
<dbReference type="Gene3D" id="1.10.10.10">
    <property type="entry name" value="Winged helix-like DNA-binding domain superfamily/Winged helix DNA-binding domain"/>
    <property type="match status" value="1"/>
</dbReference>
<sequence length="540" mass="59380">MADPLIPLRQLLLRDDAEGTLSHLIQVSQHARRAADVLPVIAALTEVPQEWIGSELGGLALAWLYFRGMQHRQLDDLLDARPPGQLLPFRAHLHLIHRRSEMALNLARFSVLQAPDGPTRSLTLTQLAGAAAMLDHFHWKDLYQQQIAQALPYYRGMGRLQFAFDLQHHQEVGEATTELTRALGDLRHDPTSSTYIYRSLVSIALDTNQPGAALSALRKAEAIAQDGLLASELLLPRTLLTLNLTQYPITLKTAMSAREHISAPDRLASTLVMGAKALALMDQTFEAVLMAQEAAALHRVLDSGRHAILNHLALAYLHAGDLPRAQEALSRADSYSQHAGTLSWLTRAECARQAGGEPLPPGDGIRAQLATLRWSWVRAYLPALLEQYGVVTFAPPEWTVRVSLAGPVRVWMSGDELPLRSTRPEAGLLALLVTAGGQVSRERALDALDLPGKTPTARRKALSAAVAALRELLGWPGALTVDGGVLRLSDAPRWDEPSLPGRGREDFFCEGRFDPWVLEWREERALAGVPDWSLLIDHSH</sequence>
<dbReference type="Proteomes" id="UP000645517">
    <property type="component" value="Unassembled WGS sequence"/>
</dbReference>
<evidence type="ECO:0000313" key="1">
    <source>
        <dbReference type="EMBL" id="GGN30986.1"/>
    </source>
</evidence>
<accession>A0ABQ2IWW4</accession>
<protein>
    <submittedName>
        <fullName evidence="1">Uncharacterized protein</fullName>
    </submittedName>
</protein>
<dbReference type="EMBL" id="BMOR01000002">
    <property type="protein sequence ID" value="GGN30986.1"/>
    <property type="molecule type" value="Genomic_DNA"/>
</dbReference>
<dbReference type="Gene3D" id="1.25.40.10">
    <property type="entry name" value="Tetratricopeptide repeat domain"/>
    <property type="match status" value="1"/>
</dbReference>
<evidence type="ECO:0000313" key="2">
    <source>
        <dbReference type="Proteomes" id="UP000645517"/>
    </source>
</evidence>
<reference evidence="2" key="1">
    <citation type="journal article" date="2019" name="Int. J. Syst. Evol. Microbiol.">
        <title>The Global Catalogue of Microorganisms (GCM) 10K type strain sequencing project: providing services to taxonomists for standard genome sequencing and annotation.</title>
        <authorList>
            <consortium name="The Broad Institute Genomics Platform"/>
            <consortium name="The Broad Institute Genome Sequencing Center for Infectious Disease"/>
            <person name="Wu L."/>
            <person name="Ma J."/>
        </authorList>
    </citation>
    <scope>NUCLEOTIDE SEQUENCE [LARGE SCALE GENOMIC DNA]</scope>
    <source>
        <strain evidence="2">JCM 16918</strain>
    </source>
</reference>
<gene>
    <name evidence="1" type="ORF">GCM10010842_06560</name>
</gene>
<comment type="caution">
    <text evidence="1">The sequence shown here is derived from an EMBL/GenBank/DDBJ whole genome shotgun (WGS) entry which is preliminary data.</text>
</comment>
<dbReference type="InterPro" id="IPR011990">
    <property type="entry name" value="TPR-like_helical_dom_sf"/>
</dbReference>
<proteinExistence type="predicted"/>
<organism evidence="1 2">
    <name type="scientific">Deinococcus daejeonensis</name>
    <dbReference type="NCBI Taxonomy" id="1007098"/>
    <lineage>
        <taxon>Bacteria</taxon>
        <taxon>Thermotogati</taxon>
        <taxon>Deinococcota</taxon>
        <taxon>Deinococci</taxon>
        <taxon>Deinococcales</taxon>
        <taxon>Deinococcaceae</taxon>
        <taxon>Deinococcus</taxon>
    </lineage>
</organism>
<dbReference type="RefSeq" id="WP_189054062.1">
    <property type="nucleotide sequence ID" value="NZ_BMOR01000002.1"/>
</dbReference>
<keyword evidence="2" id="KW-1185">Reference proteome</keyword>